<dbReference type="AlphaFoldDB" id="A0A062U844"/>
<protein>
    <submittedName>
        <fullName evidence="1">Uncharacterized protein</fullName>
    </submittedName>
</protein>
<accession>A0A062U844</accession>
<evidence type="ECO:0000313" key="2">
    <source>
        <dbReference type="Proteomes" id="UP000249123"/>
    </source>
</evidence>
<name>A0A062U844_9PROT</name>
<comment type="caution">
    <text evidence="1">The sequence shown here is derived from an EMBL/GenBank/DDBJ whole genome shotgun (WGS) entry which is preliminary data.</text>
</comment>
<proteinExistence type="predicted"/>
<organism evidence="1 2">
    <name type="scientific">Hyphomonas pacifica</name>
    <dbReference type="NCBI Taxonomy" id="1280941"/>
    <lineage>
        <taxon>Bacteria</taxon>
        <taxon>Pseudomonadati</taxon>
        <taxon>Pseudomonadota</taxon>
        <taxon>Alphaproteobacteria</taxon>
        <taxon>Hyphomonadales</taxon>
        <taxon>Hyphomonadaceae</taxon>
        <taxon>Hyphomonas</taxon>
    </lineage>
</organism>
<sequence>MSSFGLYIIGFIVLIAGLAYAAFLVGAPPVWIGVGAIVLVGIGIITGVGKTRQKDETQTSE</sequence>
<dbReference type="RefSeq" id="WP_034824102.1">
    <property type="nucleotide sequence ID" value="NZ_AWFA01000003.1"/>
</dbReference>
<evidence type="ECO:0000313" key="1">
    <source>
        <dbReference type="EMBL" id="RAN33065.1"/>
    </source>
</evidence>
<reference evidence="1 2" key="1">
    <citation type="submission" date="2013-04" db="EMBL/GenBank/DDBJ databases">
        <title>Hyphomonas sp. T24B3 Genome Sequencing.</title>
        <authorList>
            <person name="Lai Q."/>
            <person name="Shao Z."/>
        </authorList>
    </citation>
    <scope>NUCLEOTIDE SEQUENCE [LARGE SCALE GENOMIC DNA]</scope>
    <source>
        <strain evidence="1 2">T24B3</strain>
    </source>
</reference>
<dbReference type="eggNOG" id="ENOG5033A9W">
    <property type="taxonomic scope" value="Bacteria"/>
</dbReference>
<dbReference type="EMBL" id="AWFB01000024">
    <property type="protein sequence ID" value="RAN33065.1"/>
    <property type="molecule type" value="Genomic_DNA"/>
</dbReference>
<dbReference type="Proteomes" id="UP000249123">
    <property type="component" value="Unassembled WGS sequence"/>
</dbReference>
<gene>
    <name evidence="1" type="ORF">HY3_13525</name>
</gene>
<accession>A0A328JXE8</accession>
<keyword evidence="2" id="KW-1185">Reference proteome</keyword>